<evidence type="ECO:0000256" key="4">
    <source>
        <dbReference type="SAM" id="SignalP"/>
    </source>
</evidence>
<dbReference type="GO" id="GO:0005615">
    <property type="term" value="C:extracellular space"/>
    <property type="evidence" value="ECO:0007669"/>
    <property type="project" value="InterPro"/>
</dbReference>
<comment type="similarity">
    <text evidence="3">Belongs to the serpin family.</text>
</comment>
<dbReference type="KEGG" id="scac:106092351"/>
<dbReference type="Gene3D" id="2.30.39.10">
    <property type="entry name" value="Alpha-1-antitrypsin, domain 1"/>
    <property type="match status" value="1"/>
</dbReference>
<sequence length="297" mass="34818">MKILELVLCLIPFCAVANANVEVREFTLDYIQHILNNTDEEDNIAVAPYAAFQLYEELFEPNAVGSEEDESEEDPQESPTIIKHQLKQQSFVEQNVTMKARWTFNFQTRDTSKRPFRQLDAGDRTFLVDNLRKDDVFRYTNLEKLFNASILELPLHFNEVKLWIILPQMEDGLAELKDYLVDNIDVIEEISNSSYKTELVRVMMPKFSLNFEQNLRDFYDELSDEDITQYEAIHQIITLKFKEHGIGDFHKINVLFWNAYSDLRIVPKVVDISHPFLFMITNKEGIQFFGQVVKCEP</sequence>
<dbReference type="InterPro" id="IPR042185">
    <property type="entry name" value="Serpin_sf_2"/>
</dbReference>
<keyword evidence="7" id="KW-1185">Reference proteome</keyword>
<keyword evidence="1" id="KW-0646">Protease inhibitor</keyword>
<dbReference type="AlphaFoldDB" id="A0A1I8PX47"/>
<accession>A0A1I8PX47</accession>
<gene>
    <name evidence="6" type="primary">106092351</name>
</gene>
<organism evidence="6 7">
    <name type="scientific">Stomoxys calcitrans</name>
    <name type="common">Stable fly</name>
    <name type="synonym">Conops calcitrans</name>
    <dbReference type="NCBI Taxonomy" id="35570"/>
    <lineage>
        <taxon>Eukaryota</taxon>
        <taxon>Metazoa</taxon>
        <taxon>Ecdysozoa</taxon>
        <taxon>Arthropoda</taxon>
        <taxon>Hexapoda</taxon>
        <taxon>Insecta</taxon>
        <taxon>Pterygota</taxon>
        <taxon>Neoptera</taxon>
        <taxon>Endopterygota</taxon>
        <taxon>Diptera</taxon>
        <taxon>Brachycera</taxon>
        <taxon>Muscomorpha</taxon>
        <taxon>Muscoidea</taxon>
        <taxon>Muscidae</taxon>
        <taxon>Stomoxys</taxon>
    </lineage>
</organism>
<keyword evidence="2" id="KW-0722">Serine protease inhibitor</keyword>
<protein>
    <recommendedName>
        <fullName evidence="5">Serpin domain-containing protein</fullName>
    </recommendedName>
</protein>
<evidence type="ECO:0000313" key="6">
    <source>
        <dbReference type="EnsemblMetazoa" id="SCAU011931-PA"/>
    </source>
</evidence>
<dbReference type="OrthoDB" id="671595at2759"/>
<dbReference type="InterPro" id="IPR000215">
    <property type="entry name" value="Serpin_fam"/>
</dbReference>
<dbReference type="PANTHER" id="PTHR11461:SF372">
    <property type="entry name" value="ACCESSORY GLAND PROTEIN ACP76A-RELATED"/>
    <property type="match status" value="1"/>
</dbReference>
<dbReference type="Proteomes" id="UP000095300">
    <property type="component" value="Unassembled WGS sequence"/>
</dbReference>
<evidence type="ECO:0000256" key="3">
    <source>
        <dbReference type="RuleBase" id="RU000411"/>
    </source>
</evidence>
<dbReference type="SMART" id="SM00093">
    <property type="entry name" value="SERPIN"/>
    <property type="match status" value="1"/>
</dbReference>
<dbReference type="SUPFAM" id="SSF56574">
    <property type="entry name" value="Serpins"/>
    <property type="match status" value="1"/>
</dbReference>
<proteinExistence type="inferred from homology"/>
<dbReference type="InterPro" id="IPR023796">
    <property type="entry name" value="Serpin_dom"/>
</dbReference>
<evidence type="ECO:0000256" key="1">
    <source>
        <dbReference type="ARBA" id="ARBA00022690"/>
    </source>
</evidence>
<dbReference type="PANTHER" id="PTHR11461">
    <property type="entry name" value="SERINE PROTEASE INHIBITOR, SERPIN"/>
    <property type="match status" value="1"/>
</dbReference>
<evidence type="ECO:0000313" key="7">
    <source>
        <dbReference type="Proteomes" id="UP000095300"/>
    </source>
</evidence>
<feature type="chain" id="PRO_5009327339" description="Serpin domain-containing protein" evidence="4">
    <location>
        <begin position="20"/>
        <end position="297"/>
    </location>
</feature>
<keyword evidence="4" id="KW-0732">Signal</keyword>
<feature type="domain" description="Serpin" evidence="5">
    <location>
        <begin position="1"/>
        <end position="295"/>
    </location>
</feature>
<evidence type="ECO:0000256" key="2">
    <source>
        <dbReference type="ARBA" id="ARBA00022900"/>
    </source>
</evidence>
<dbReference type="EnsemblMetazoa" id="SCAU011931-RA">
    <property type="protein sequence ID" value="SCAU011931-PA"/>
    <property type="gene ID" value="SCAU011931"/>
</dbReference>
<name>A0A1I8PX47_STOCA</name>
<reference evidence="6" key="1">
    <citation type="submission" date="2020-05" db="UniProtKB">
        <authorList>
            <consortium name="EnsemblMetazoa"/>
        </authorList>
    </citation>
    <scope>IDENTIFICATION</scope>
    <source>
        <strain evidence="6">USDA</strain>
    </source>
</reference>
<dbReference type="GO" id="GO:0004867">
    <property type="term" value="F:serine-type endopeptidase inhibitor activity"/>
    <property type="evidence" value="ECO:0007669"/>
    <property type="project" value="UniProtKB-KW"/>
</dbReference>
<dbReference type="Pfam" id="PF00079">
    <property type="entry name" value="Serpin"/>
    <property type="match status" value="1"/>
</dbReference>
<dbReference type="VEuPathDB" id="VectorBase:SCAU011931"/>
<dbReference type="Gene3D" id="3.30.497.10">
    <property type="entry name" value="Antithrombin, subunit I, domain 2"/>
    <property type="match status" value="1"/>
</dbReference>
<dbReference type="InterPro" id="IPR036186">
    <property type="entry name" value="Serpin_sf"/>
</dbReference>
<evidence type="ECO:0000259" key="5">
    <source>
        <dbReference type="SMART" id="SM00093"/>
    </source>
</evidence>
<feature type="signal peptide" evidence="4">
    <location>
        <begin position="1"/>
        <end position="19"/>
    </location>
</feature>
<dbReference type="InterPro" id="IPR042178">
    <property type="entry name" value="Serpin_sf_1"/>
</dbReference>